<keyword evidence="8" id="KW-1185">Reference proteome</keyword>
<feature type="region of interest" description="Disordered" evidence="4">
    <location>
        <begin position="52"/>
        <end position="86"/>
    </location>
</feature>
<dbReference type="OrthoDB" id="197288at2157"/>
<dbReference type="Pfam" id="PF00890">
    <property type="entry name" value="FAD_binding_2"/>
    <property type="match status" value="2"/>
</dbReference>
<evidence type="ECO:0000313" key="6">
    <source>
        <dbReference type="EMBL" id="QCC47392.1"/>
    </source>
</evidence>
<dbReference type="Gene3D" id="3.50.50.60">
    <property type="entry name" value="FAD/NAD(P)-binding domain"/>
    <property type="match status" value="1"/>
</dbReference>
<protein>
    <submittedName>
        <fullName evidence="7">Glycerol-3-phosphate dehydrogenase subunit B</fullName>
    </submittedName>
    <submittedName>
        <fullName evidence="6">Glycerol-3-phosphate dehydrogenase subunit GlpB</fullName>
        <ecNumber evidence="6">1.1.5.3</ecNumber>
    </submittedName>
</protein>
<evidence type="ECO:0000313" key="7">
    <source>
        <dbReference type="EMBL" id="SEF58342.1"/>
    </source>
</evidence>
<dbReference type="EC" id="1.1.5.3" evidence="6"/>
<dbReference type="InterPro" id="IPR036188">
    <property type="entry name" value="FAD/NAD-bd_sf"/>
</dbReference>
<feature type="compositionally biased region" description="Low complexity" evidence="4">
    <location>
        <begin position="55"/>
        <end position="64"/>
    </location>
</feature>
<dbReference type="EMBL" id="FNVN01000001">
    <property type="protein sequence ID" value="SEF58342.1"/>
    <property type="molecule type" value="Genomic_DNA"/>
</dbReference>
<evidence type="ECO:0000313" key="8">
    <source>
        <dbReference type="Proteomes" id="UP000236740"/>
    </source>
</evidence>
<dbReference type="GeneID" id="39857779"/>
<evidence type="ECO:0000256" key="4">
    <source>
        <dbReference type="SAM" id="MobiDB-lite"/>
    </source>
</evidence>
<name>A0A1H5T657_9EURY</name>
<feature type="compositionally biased region" description="Basic and acidic residues" evidence="4">
    <location>
        <begin position="65"/>
        <end position="75"/>
    </location>
</feature>
<gene>
    <name evidence="6" type="ORF">DV707_06795</name>
    <name evidence="7" type="ORF">SAMN04488133_0189</name>
</gene>
<dbReference type="Proteomes" id="UP000236740">
    <property type="component" value="Unassembled WGS sequence"/>
</dbReference>
<dbReference type="KEGG" id="hlm:DV707_06795"/>
<sequence length="450" mass="46371">MAIREDVLVVGGGIAGATAALAAAESGATVRLLSHKKSTLRQASGLIDVLGAIPRDGSSDGADPAGDRSPGDRTEPAGGGSTGESELVADPFEAIGRLPEAHPYRVVGGGAIRDGLELFDDAVGGAYEGAHTDRNALVITHGGTVKPTARYPESVAPGLASAERDTLLVGFAGLTDFDAPAAAAHLDAAGVPFAVDGATVEFPVRFRDDALTTRFAKALDTDESNARRRLADAVRDADADLDGYDRVGFPAMLGDDEGEAVRTDLEDRLGASVFQIPTGPPSLLGTQLEDLLFDALDAAGVRLASGNPAVGYEASDGRIDSVLVDRRGREVPYAAEEFVLATGGLVGKGIDSDRESVTEPVFGCHVPHPEDRYDWSEPEAFGGHAFARFGVVPDDDLRPAGESGEPEFENLRAAGGVLGGADTAREKSAAGVSLATGAYAGRRAGEEATR</sequence>
<dbReference type="GO" id="GO:0004368">
    <property type="term" value="F:glycerol-3-phosphate dehydrogenase (quinone) activity"/>
    <property type="evidence" value="ECO:0007669"/>
    <property type="project" value="UniProtKB-EC"/>
</dbReference>
<evidence type="ECO:0000313" key="9">
    <source>
        <dbReference type="Proteomes" id="UP000296733"/>
    </source>
</evidence>
<evidence type="ECO:0000256" key="2">
    <source>
        <dbReference type="ARBA" id="ARBA00022643"/>
    </source>
</evidence>
<dbReference type="AlphaFoldDB" id="A0A1H5T657"/>
<dbReference type="NCBIfam" id="NF003722">
    <property type="entry name" value="PRK05329.1-5"/>
    <property type="match status" value="1"/>
</dbReference>
<dbReference type="EMBL" id="CP031311">
    <property type="protein sequence ID" value="QCC47392.1"/>
    <property type="molecule type" value="Genomic_DNA"/>
</dbReference>
<proteinExistence type="predicted"/>
<dbReference type="Proteomes" id="UP000296733">
    <property type="component" value="Chromosome"/>
</dbReference>
<feature type="domain" description="FAD-dependent oxidoreductase 2 FAD-binding" evidence="5">
    <location>
        <begin position="88"/>
        <end position="431"/>
    </location>
</feature>
<dbReference type="InterPro" id="IPR003953">
    <property type="entry name" value="FAD-dep_OxRdtase_2_FAD-bd"/>
</dbReference>
<evidence type="ECO:0000256" key="3">
    <source>
        <dbReference type="ARBA" id="ARBA00023002"/>
    </source>
</evidence>
<dbReference type="GO" id="GO:0009331">
    <property type="term" value="C:glycerol-3-phosphate dehydrogenase (FAD) complex"/>
    <property type="evidence" value="ECO:0007669"/>
    <property type="project" value="InterPro"/>
</dbReference>
<feature type="domain" description="FAD-dependent oxidoreductase 2 FAD-binding" evidence="5">
    <location>
        <begin position="6"/>
        <end position="60"/>
    </location>
</feature>
<reference evidence="7 8" key="1">
    <citation type="submission" date="2016-10" db="EMBL/GenBank/DDBJ databases">
        <authorList>
            <person name="de Groot N.N."/>
        </authorList>
    </citation>
    <scope>NUCLEOTIDE SEQUENCE [LARGE SCALE GENOMIC DNA]</scope>
    <source>
        <strain evidence="7 8">CGMCC 1.10331</strain>
    </source>
</reference>
<keyword evidence="1" id="KW-0285">Flavoprotein</keyword>
<dbReference type="InterPro" id="IPR009158">
    <property type="entry name" value="G3P_DH_GlpB_su"/>
</dbReference>
<keyword evidence="2" id="KW-0288">FMN</keyword>
<organism evidence="7 8">
    <name type="scientific">Halobellus limi</name>
    <dbReference type="NCBI Taxonomy" id="699433"/>
    <lineage>
        <taxon>Archaea</taxon>
        <taxon>Methanobacteriati</taxon>
        <taxon>Methanobacteriota</taxon>
        <taxon>Stenosarchaea group</taxon>
        <taxon>Halobacteria</taxon>
        <taxon>Halobacteriales</taxon>
        <taxon>Haloferacaceae</taxon>
        <taxon>Halobellus</taxon>
    </lineage>
</organism>
<dbReference type="SUPFAM" id="SSF51905">
    <property type="entry name" value="FAD/NAD(P)-binding domain"/>
    <property type="match status" value="1"/>
</dbReference>
<reference evidence="6 9" key="2">
    <citation type="journal article" date="2019" name="Nat. Commun.">
        <title>A new type of DNA phosphorothioation-based antiviral system in archaea.</title>
        <authorList>
            <person name="Xiong L."/>
            <person name="Liu S."/>
            <person name="Chen S."/>
            <person name="Xiao Y."/>
            <person name="Zhu B."/>
            <person name="Gao Y."/>
            <person name="Zhang Y."/>
            <person name="Chen B."/>
            <person name="Luo J."/>
            <person name="Deng Z."/>
            <person name="Chen X."/>
            <person name="Wang L."/>
            <person name="Chen S."/>
        </authorList>
    </citation>
    <scope>NUCLEOTIDE SEQUENCE [LARGE SCALE GENOMIC DNA]</scope>
    <source>
        <strain evidence="6 9">CGMCC 1.10331</strain>
    </source>
</reference>
<evidence type="ECO:0000256" key="1">
    <source>
        <dbReference type="ARBA" id="ARBA00022630"/>
    </source>
</evidence>
<dbReference type="RefSeq" id="WP_103990006.1">
    <property type="nucleotide sequence ID" value="NZ_CP031311.1"/>
</dbReference>
<dbReference type="PIRSF" id="PIRSF000141">
    <property type="entry name" value="Anaerobic_G3P_dh"/>
    <property type="match status" value="1"/>
</dbReference>
<evidence type="ECO:0000259" key="5">
    <source>
        <dbReference type="Pfam" id="PF00890"/>
    </source>
</evidence>
<accession>A0A1H5T657</accession>
<keyword evidence="3 6" id="KW-0560">Oxidoreductase</keyword>